<keyword evidence="1" id="KW-0175">Coiled coil</keyword>
<reference evidence="2" key="1">
    <citation type="submission" date="2014-07" db="EMBL/GenBank/DDBJ databases">
        <authorList>
            <person name="Martin A.A"/>
            <person name="De Silva N."/>
        </authorList>
    </citation>
    <scope>NUCLEOTIDE SEQUENCE</scope>
</reference>
<dbReference type="WBParaSite" id="SVE_1793600.1">
    <property type="protein sequence ID" value="SVE_1793600.1"/>
    <property type="gene ID" value="SVE_1793600"/>
</dbReference>
<organism evidence="2 3">
    <name type="scientific">Strongyloides venezuelensis</name>
    <name type="common">Threadworm</name>
    <dbReference type="NCBI Taxonomy" id="75913"/>
    <lineage>
        <taxon>Eukaryota</taxon>
        <taxon>Metazoa</taxon>
        <taxon>Ecdysozoa</taxon>
        <taxon>Nematoda</taxon>
        <taxon>Chromadorea</taxon>
        <taxon>Rhabditida</taxon>
        <taxon>Tylenchina</taxon>
        <taxon>Panagrolaimomorpha</taxon>
        <taxon>Strongyloidoidea</taxon>
        <taxon>Strongyloididae</taxon>
        <taxon>Strongyloides</taxon>
    </lineage>
</organism>
<evidence type="ECO:0000313" key="3">
    <source>
        <dbReference type="WBParaSite" id="SVE_1793600.1"/>
    </source>
</evidence>
<protein>
    <submittedName>
        <fullName evidence="3">Ndc80-like chromosome segregation protein</fullName>
    </submittedName>
</protein>
<dbReference type="AlphaFoldDB" id="A0A0K0FZQ6"/>
<keyword evidence="2" id="KW-1185">Reference proteome</keyword>
<dbReference type="Proteomes" id="UP000035680">
    <property type="component" value="Unassembled WGS sequence"/>
</dbReference>
<reference evidence="3" key="2">
    <citation type="submission" date="2015-08" db="UniProtKB">
        <authorList>
            <consortium name="WormBaseParasite"/>
        </authorList>
    </citation>
    <scope>IDENTIFICATION</scope>
</reference>
<sequence length="396" mass="46234">MNAAANANIVKEHIAFINNYLRDSNFKYEDFCVNKDSCTFSKLVLHIFERLSIDNTTQDLIFVKTSNAHVDTLKAAKCFYIVKKVQAILKTGLKLDNIPLKRVRNPDIYLVKLTLAYLKKITIVRKAIQEEVIQRNREIKERNEAWKALKEEKRKLEKESNDNNYGFGSLGHDKLFSVLEEISKKTDTNEEFQIENEGLKNEIEIINDGLKDAKQRDKVLDKDYQHIKEGSSITENKLINSSYSLKNEYNVKQGILASKEEQKKDVQTKMEKLLKDSTDLKDIEKFIDEKIVDIKGCHEPLENLDKSMKEECEDIKETYQDLFTSENKMLYGMSTVELDEKDPTSVFKNLYLPMIRESIKEVSKKLDDVVANKEKIFKNNYDLRPKRLPRSRRQIN</sequence>
<feature type="coiled-coil region" evidence="1">
    <location>
        <begin position="136"/>
        <end position="216"/>
    </location>
</feature>
<evidence type="ECO:0000313" key="2">
    <source>
        <dbReference type="Proteomes" id="UP000035680"/>
    </source>
</evidence>
<evidence type="ECO:0000256" key="1">
    <source>
        <dbReference type="SAM" id="Coils"/>
    </source>
</evidence>
<proteinExistence type="predicted"/>
<accession>A0A0K0FZQ6</accession>
<name>A0A0K0FZQ6_STRVS</name>